<reference evidence="2 3" key="1">
    <citation type="submission" date="2019-05" db="EMBL/GenBank/DDBJ databases">
        <title>Another draft genome of Portunus trituberculatus and its Hox gene families provides insights of decapod evolution.</title>
        <authorList>
            <person name="Jeong J.-H."/>
            <person name="Song I."/>
            <person name="Kim S."/>
            <person name="Choi T."/>
            <person name="Kim D."/>
            <person name="Ryu S."/>
            <person name="Kim W."/>
        </authorList>
    </citation>
    <scope>NUCLEOTIDE SEQUENCE [LARGE SCALE GENOMIC DNA]</scope>
    <source>
        <tissue evidence="2">Muscle</tissue>
    </source>
</reference>
<protein>
    <submittedName>
        <fullName evidence="2">Uncharacterized protein</fullName>
    </submittedName>
</protein>
<name>A0A5B7JEJ3_PORTR</name>
<evidence type="ECO:0000256" key="1">
    <source>
        <dbReference type="SAM" id="MobiDB-lite"/>
    </source>
</evidence>
<feature type="compositionally biased region" description="Basic and acidic residues" evidence="1">
    <location>
        <begin position="14"/>
        <end position="47"/>
    </location>
</feature>
<gene>
    <name evidence="2" type="ORF">E2C01_086423</name>
</gene>
<accession>A0A5B7JEJ3</accession>
<comment type="caution">
    <text evidence="2">The sequence shown here is derived from an EMBL/GenBank/DDBJ whole genome shotgun (WGS) entry which is preliminary data.</text>
</comment>
<organism evidence="2 3">
    <name type="scientific">Portunus trituberculatus</name>
    <name type="common">Swimming crab</name>
    <name type="synonym">Neptunus trituberculatus</name>
    <dbReference type="NCBI Taxonomy" id="210409"/>
    <lineage>
        <taxon>Eukaryota</taxon>
        <taxon>Metazoa</taxon>
        <taxon>Ecdysozoa</taxon>
        <taxon>Arthropoda</taxon>
        <taxon>Crustacea</taxon>
        <taxon>Multicrustacea</taxon>
        <taxon>Malacostraca</taxon>
        <taxon>Eumalacostraca</taxon>
        <taxon>Eucarida</taxon>
        <taxon>Decapoda</taxon>
        <taxon>Pleocyemata</taxon>
        <taxon>Brachyura</taxon>
        <taxon>Eubrachyura</taxon>
        <taxon>Portunoidea</taxon>
        <taxon>Portunidae</taxon>
        <taxon>Portuninae</taxon>
        <taxon>Portunus</taxon>
    </lineage>
</organism>
<evidence type="ECO:0000313" key="2">
    <source>
        <dbReference type="EMBL" id="MPC91388.1"/>
    </source>
</evidence>
<dbReference type="EMBL" id="VSRR010087590">
    <property type="protein sequence ID" value="MPC91388.1"/>
    <property type="molecule type" value="Genomic_DNA"/>
</dbReference>
<proteinExistence type="predicted"/>
<dbReference type="Proteomes" id="UP000324222">
    <property type="component" value="Unassembled WGS sequence"/>
</dbReference>
<dbReference type="AlphaFoldDB" id="A0A5B7JEJ3"/>
<sequence>MNKEEDNMQQLKKTMQDRDVMSRDEAGDKAKEKPQRTRGTREEERRHPWPRLYIDTARDVIDTFPSSPYPPVPHPATSHAAIHTHTSLKARDHWSLSHTTTQSLCPVPHR</sequence>
<evidence type="ECO:0000313" key="3">
    <source>
        <dbReference type="Proteomes" id="UP000324222"/>
    </source>
</evidence>
<feature type="region of interest" description="Disordered" evidence="1">
    <location>
        <begin position="1"/>
        <end position="51"/>
    </location>
</feature>
<keyword evidence="3" id="KW-1185">Reference proteome</keyword>